<proteinExistence type="predicted"/>
<name>A0A2S7TYK2_9BACT</name>
<accession>A0A2S7TYK2</accession>
<comment type="caution">
    <text evidence="3">The sequence shown here is derived from an EMBL/GenBank/DDBJ whole genome shotgun (WGS) entry which is preliminary data.</text>
</comment>
<dbReference type="Pfam" id="PF07587">
    <property type="entry name" value="PSD1"/>
    <property type="match status" value="1"/>
</dbReference>
<sequence>MGGPSVKPYQPINVWESVAMKGSNTRHYKPDSGSKLYRRSLYTFWKRTAPHPSMEILNAPSREVSCVRREQTNTPLQAFVVMNDPQFVESSRQLAAHALLNCKEKPTILQFIAARLLNRELTTREIEIVNQTLDFSYAKFKAAPRQSHSAHLSRRIQSTSRTRPSSTCGLDTHRQPNPQYG</sequence>
<dbReference type="Proteomes" id="UP000239907">
    <property type="component" value="Unassembled WGS sequence"/>
</dbReference>
<protein>
    <recommendedName>
        <fullName evidence="2">DUF1553 domain-containing protein</fullName>
    </recommendedName>
</protein>
<evidence type="ECO:0000256" key="1">
    <source>
        <dbReference type="SAM" id="MobiDB-lite"/>
    </source>
</evidence>
<dbReference type="AlphaFoldDB" id="A0A2S7TYK2"/>
<evidence type="ECO:0000313" key="3">
    <source>
        <dbReference type="EMBL" id="PQJ27291.1"/>
    </source>
</evidence>
<dbReference type="EMBL" id="MQWA01000001">
    <property type="protein sequence ID" value="PQJ27291.1"/>
    <property type="molecule type" value="Genomic_DNA"/>
</dbReference>
<evidence type="ECO:0000259" key="2">
    <source>
        <dbReference type="Pfam" id="PF07587"/>
    </source>
</evidence>
<dbReference type="InterPro" id="IPR022655">
    <property type="entry name" value="DUF1553"/>
</dbReference>
<feature type="region of interest" description="Disordered" evidence="1">
    <location>
        <begin position="146"/>
        <end position="181"/>
    </location>
</feature>
<reference evidence="3 4" key="1">
    <citation type="submission" date="2016-12" db="EMBL/GenBank/DDBJ databases">
        <title>Study of bacterial adaptation to deep sea.</title>
        <authorList>
            <person name="Song J."/>
            <person name="Yoshizawa S."/>
            <person name="Kogure K."/>
        </authorList>
    </citation>
    <scope>NUCLEOTIDE SEQUENCE [LARGE SCALE GENOMIC DNA]</scope>
    <source>
        <strain evidence="3 4">SAORIC-165</strain>
    </source>
</reference>
<dbReference type="PANTHER" id="PTHR35889:SF3">
    <property type="entry name" value="F-BOX DOMAIN-CONTAINING PROTEIN"/>
    <property type="match status" value="1"/>
</dbReference>
<feature type="domain" description="DUF1553" evidence="2">
    <location>
        <begin position="1"/>
        <end position="132"/>
    </location>
</feature>
<gene>
    <name evidence="3" type="ORF">BSZ32_01475</name>
</gene>
<organism evidence="3 4">
    <name type="scientific">Rubritalea profundi</name>
    <dbReference type="NCBI Taxonomy" id="1658618"/>
    <lineage>
        <taxon>Bacteria</taxon>
        <taxon>Pseudomonadati</taxon>
        <taxon>Verrucomicrobiota</taxon>
        <taxon>Verrucomicrobiia</taxon>
        <taxon>Verrucomicrobiales</taxon>
        <taxon>Rubritaleaceae</taxon>
        <taxon>Rubritalea</taxon>
    </lineage>
</organism>
<evidence type="ECO:0000313" key="4">
    <source>
        <dbReference type="Proteomes" id="UP000239907"/>
    </source>
</evidence>
<keyword evidence="4" id="KW-1185">Reference proteome</keyword>
<dbReference type="PANTHER" id="PTHR35889">
    <property type="entry name" value="CYCLOINULO-OLIGOSACCHARIDE FRUCTANOTRANSFERASE-RELATED"/>
    <property type="match status" value="1"/>
</dbReference>